<dbReference type="Gene3D" id="3.40.190.80">
    <property type="match status" value="1"/>
</dbReference>
<evidence type="ECO:0000256" key="1">
    <source>
        <dbReference type="ARBA" id="ARBA00001273"/>
    </source>
</evidence>
<keyword evidence="14" id="KW-1185">Reference proteome</keyword>
<comment type="cofactor">
    <cofactor evidence="9">
        <name>Mg(2+)</name>
        <dbReference type="ChEBI" id="CHEBI:18420"/>
    </cofactor>
    <text evidence="9">Binds 2 magnesium ions per subunit.</text>
</comment>
<dbReference type="InterPro" id="IPR000146">
    <property type="entry name" value="FBPase_class-1"/>
</dbReference>
<feature type="binding site" evidence="9">
    <location>
        <position position="116"/>
    </location>
    <ligand>
        <name>Mg(2+)</name>
        <dbReference type="ChEBI" id="CHEBI:18420"/>
        <label>2</label>
    </ligand>
</feature>
<evidence type="ECO:0000256" key="2">
    <source>
        <dbReference type="ARBA" id="ARBA00005215"/>
    </source>
</evidence>
<dbReference type="InterPro" id="IPR044015">
    <property type="entry name" value="FBPase_C_dom"/>
</dbReference>
<dbReference type="EMBL" id="CABFVA020000087">
    <property type="protein sequence ID" value="VVM07308.1"/>
    <property type="molecule type" value="Genomic_DNA"/>
</dbReference>
<feature type="domain" description="Fructose-1-6-bisphosphatase class I N-terminal" evidence="11">
    <location>
        <begin position="7"/>
        <end position="194"/>
    </location>
</feature>
<evidence type="ECO:0000259" key="11">
    <source>
        <dbReference type="Pfam" id="PF00316"/>
    </source>
</evidence>
<evidence type="ECO:0000256" key="3">
    <source>
        <dbReference type="ARBA" id="ARBA00010941"/>
    </source>
</evidence>
<evidence type="ECO:0000313" key="14">
    <source>
        <dbReference type="Proteomes" id="UP000334923"/>
    </source>
</evidence>
<dbReference type="GO" id="GO:0006094">
    <property type="term" value="P:gluconeogenesis"/>
    <property type="evidence" value="ECO:0007669"/>
    <property type="project" value="UniProtKB-UniRule"/>
</dbReference>
<evidence type="ECO:0000256" key="9">
    <source>
        <dbReference type="HAMAP-Rule" id="MF_01855"/>
    </source>
</evidence>
<evidence type="ECO:0000256" key="8">
    <source>
        <dbReference type="ARBA" id="ARBA00023277"/>
    </source>
</evidence>
<feature type="binding site" evidence="9">
    <location>
        <position position="92"/>
    </location>
    <ligand>
        <name>Mg(2+)</name>
        <dbReference type="ChEBI" id="CHEBI:18420"/>
        <label>1</label>
    </ligand>
</feature>
<feature type="binding site" evidence="9">
    <location>
        <position position="208"/>
    </location>
    <ligand>
        <name>substrate</name>
    </ligand>
</feature>
<comment type="subcellular location">
    <subcellularLocation>
        <location evidence="9">Cytoplasm</location>
    </subcellularLocation>
</comment>
<dbReference type="RefSeq" id="WP_142660487.1">
    <property type="nucleotide sequence ID" value="NZ_CABFVA020000087.1"/>
</dbReference>
<dbReference type="PANTHER" id="PTHR11556">
    <property type="entry name" value="FRUCTOSE-1,6-BISPHOSPHATASE-RELATED"/>
    <property type="match status" value="1"/>
</dbReference>
<evidence type="ECO:0000256" key="5">
    <source>
        <dbReference type="ARBA" id="ARBA00022723"/>
    </source>
</evidence>
<accession>A0A5E6MPE7</accession>
<dbReference type="HAMAP" id="MF_01855">
    <property type="entry name" value="FBPase_class1"/>
    <property type="match status" value="1"/>
</dbReference>
<comment type="catalytic activity">
    <reaction evidence="1 9">
        <text>beta-D-fructose 1,6-bisphosphate + H2O = beta-D-fructose 6-phosphate + phosphate</text>
        <dbReference type="Rhea" id="RHEA:11064"/>
        <dbReference type="ChEBI" id="CHEBI:15377"/>
        <dbReference type="ChEBI" id="CHEBI:32966"/>
        <dbReference type="ChEBI" id="CHEBI:43474"/>
        <dbReference type="ChEBI" id="CHEBI:57634"/>
        <dbReference type="EC" id="3.1.3.11"/>
    </reaction>
</comment>
<comment type="subunit">
    <text evidence="9">Homotetramer.</text>
</comment>
<dbReference type="Proteomes" id="UP000334923">
    <property type="component" value="Unassembled WGS sequence"/>
</dbReference>
<dbReference type="GO" id="GO:0006002">
    <property type="term" value="P:fructose 6-phosphate metabolic process"/>
    <property type="evidence" value="ECO:0007669"/>
    <property type="project" value="TreeGrafter"/>
</dbReference>
<dbReference type="InterPro" id="IPR033391">
    <property type="entry name" value="FBPase_N"/>
</dbReference>
<dbReference type="PIRSF" id="PIRSF000904">
    <property type="entry name" value="FBPtase_SBPase"/>
    <property type="match status" value="1"/>
</dbReference>
<evidence type="ECO:0000313" key="13">
    <source>
        <dbReference type="EMBL" id="VVM07308.1"/>
    </source>
</evidence>
<dbReference type="NCBIfam" id="NF006779">
    <property type="entry name" value="PRK09293.1-3"/>
    <property type="match status" value="1"/>
</dbReference>
<dbReference type="Gene3D" id="3.30.540.10">
    <property type="entry name" value="Fructose-1,6-Bisphosphatase, subunit A, domain 1"/>
    <property type="match status" value="1"/>
</dbReference>
<dbReference type="PIRSF" id="PIRSF500210">
    <property type="entry name" value="FBPtase"/>
    <property type="match status" value="1"/>
</dbReference>
<organism evidence="13 14">
    <name type="scientific">Methylacidimicrobium tartarophylax</name>
    <dbReference type="NCBI Taxonomy" id="1041768"/>
    <lineage>
        <taxon>Bacteria</taxon>
        <taxon>Pseudomonadati</taxon>
        <taxon>Verrucomicrobiota</taxon>
        <taxon>Methylacidimicrobium</taxon>
    </lineage>
</organism>
<evidence type="ECO:0000259" key="12">
    <source>
        <dbReference type="Pfam" id="PF18913"/>
    </source>
</evidence>
<evidence type="ECO:0000256" key="10">
    <source>
        <dbReference type="RuleBase" id="RU000508"/>
    </source>
</evidence>
<feature type="binding site" evidence="9">
    <location>
        <begin position="116"/>
        <end position="119"/>
    </location>
    <ligand>
        <name>substrate</name>
    </ligand>
</feature>
<comment type="pathway">
    <text evidence="2">Carbohydrate biosynthesis; Calvin cycle.</text>
</comment>
<feature type="domain" description="Fructose-1-6-bisphosphatase class 1 C-terminal" evidence="12">
    <location>
        <begin position="198"/>
        <end position="331"/>
    </location>
</feature>
<dbReference type="GO" id="GO:0000287">
    <property type="term" value="F:magnesium ion binding"/>
    <property type="evidence" value="ECO:0007669"/>
    <property type="project" value="UniProtKB-UniRule"/>
</dbReference>
<dbReference type="GO" id="GO:0042132">
    <property type="term" value="F:fructose 1,6-bisphosphate 1-phosphatase activity"/>
    <property type="evidence" value="ECO:0007669"/>
    <property type="project" value="UniProtKB-UniRule"/>
</dbReference>
<dbReference type="Pfam" id="PF18913">
    <property type="entry name" value="FBPase_C"/>
    <property type="match status" value="1"/>
</dbReference>
<dbReference type="AlphaFoldDB" id="A0A5E6MPE7"/>
<dbReference type="PRINTS" id="PR00115">
    <property type="entry name" value="F16BPHPHTASE"/>
</dbReference>
<feature type="binding site" evidence="9">
    <location>
        <position position="280"/>
    </location>
    <ligand>
        <name>Mg(2+)</name>
        <dbReference type="ChEBI" id="CHEBI:18420"/>
        <label>2</label>
    </ligand>
</feature>
<feature type="binding site" evidence="9">
    <location>
        <position position="113"/>
    </location>
    <ligand>
        <name>Mg(2+)</name>
        <dbReference type="ChEBI" id="CHEBI:18420"/>
        <label>2</label>
    </ligand>
</feature>
<dbReference type="PROSITE" id="PS00124">
    <property type="entry name" value="FBPASE"/>
    <property type="match status" value="1"/>
</dbReference>
<reference evidence="13 14" key="1">
    <citation type="submission" date="2019-09" db="EMBL/GenBank/DDBJ databases">
        <authorList>
            <person name="Cremers G."/>
        </authorList>
    </citation>
    <scope>NUCLEOTIDE SEQUENCE [LARGE SCALE GENOMIC DNA]</scope>
    <source>
        <strain evidence="13">4A</strain>
    </source>
</reference>
<dbReference type="GO" id="GO:0005829">
    <property type="term" value="C:cytosol"/>
    <property type="evidence" value="ECO:0007669"/>
    <property type="project" value="TreeGrafter"/>
</dbReference>
<dbReference type="NCBIfam" id="NF006780">
    <property type="entry name" value="PRK09293.1-4"/>
    <property type="match status" value="1"/>
</dbReference>
<dbReference type="FunFam" id="3.40.190.80:FF:000011">
    <property type="entry name" value="Fructose-1,6-bisphosphatase class 1"/>
    <property type="match status" value="1"/>
</dbReference>
<evidence type="ECO:0000256" key="6">
    <source>
        <dbReference type="ARBA" id="ARBA00022801"/>
    </source>
</evidence>
<sequence>MPYHRATLSTFLIDERRRTPDFDPELAGLIKDVEVACKYIASAVSRGSLAEPKVSTGVNIQGEEQKPLDVIANEMFLQACDSTEQLLGVVSEEMEGPHAIPRKRSGRYLLVYDPLDGSSNLDLNLTVGTIFSVLRAPEGAGEPKPEHFLQPGTSQVAAGFTLYGPSVMLVLTLGRGVHGFTLDREVGTFILTHPDLRIPEETREFAVNASNERFWEAPVRHYVEECQLGKSGPRGVDFNMRWVASMVAEVFRILIRGGLFMYPRDTKDPSKAGRLRLLYEANPMSMIVEQAGGAASTGRERILEVKPSSLHQRIPVILGSRNEVERLVRYYQAHDRGEELTFKSPLFGNRSVFQS</sequence>
<keyword evidence="5 9" id="KW-0479">Metal-binding</keyword>
<keyword evidence="4 9" id="KW-0963">Cytoplasm</keyword>
<dbReference type="OrthoDB" id="9806756at2"/>
<keyword evidence="6 9" id="KW-0378">Hydrolase</keyword>
<comment type="similarity">
    <text evidence="3 9 10">Belongs to the FBPase class 1 family.</text>
</comment>
<dbReference type="GO" id="GO:0005986">
    <property type="term" value="P:sucrose biosynthetic process"/>
    <property type="evidence" value="ECO:0007669"/>
    <property type="project" value="TreeGrafter"/>
</dbReference>
<comment type="caution">
    <text evidence="9">Lacks conserved residue(s) required for the propagation of feature annotation.</text>
</comment>
<gene>
    <name evidence="13" type="primary">fbp-SEBP</name>
    <name evidence="9" type="synonym">fbp</name>
    <name evidence="13" type="ORF">MAMT_01668</name>
</gene>
<proteinExistence type="inferred from homology"/>
<keyword evidence="7 9" id="KW-0460">Magnesium</keyword>
<dbReference type="EC" id="3.1.3.11" evidence="9"/>
<dbReference type="SUPFAM" id="SSF56655">
    <property type="entry name" value="Carbohydrate phosphatase"/>
    <property type="match status" value="1"/>
</dbReference>
<feature type="binding site" evidence="9">
    <location>
        <position position="115"/>
    </location>
    <ligand>
        <name>Mg(2+)</name>
        <dbReference type="ChEBI" id="CHEBI:18420"/>
        <label>1</label>
    </ligand>
</feature>
<dbReference type="InterPro" id="IPR028343">
    <property type="entry name" value="FBPtase"/>
</dbReference>
<dbReference type="Pfam" id="PF00316">
    <property type="entry name" value="FBPase"/>
    <property type="match status" value="1"/>
</dbReference>
<name>A0A5E6MPE7_9BACT</name>
<protein>
    <recommendedName>
        <fullName evidence="9">Fructose-1,6-bisphosphatase class 1</fullName>
        <shortName evidence="9">FBPase class 1</shortName>
        <ecNumber evidence="9">3.1.3.11</ecNumber>
    </recommendedName>
    <alternativeName>
        <fullName evidence="9">D-fructose-1,6-bisphosphate 1-phosphohydrolase class 1</fullName>
    </alternativeName>
</protein>
<dbReference type="GO" id="GO:0030388">
    <property type="term" value="P:fructose 1,6-bisphosphate metabolic process"/>
    <property type="evidence" value="ECO:0007669"/>
    <property type="project" value="TreeGrafter"/>
</dbReference>
<dbReference type="CDD" id="cd00354">
    <property type="entry name" value="FBPase"/>
    <property type="match status" value="1"/>
</dbReference>
<evidence type="ECO:0000256" key="4">
    <source>
        <dbReference type="ARBA" id="ARBA00022490"/>
    </source>
</evidence>
<keyword evidence="8 9" id="KW-0119">Carbohydrate metabolism</keyword>
<dbReference type="InterPro" id="IPR020548">
    <property type="entry name" value="Fructose_bisphosphatase_AS"/>
</dbReference>
<dbReference type="PANTHER" id="PTHR11556:SF35">
    <property type="entry name" value="SEDOHEPTULOSE-1,7-BISPHOSPHATASE, CHLOROPLASTIC"/>
    <property type="match status" value="1"/>
</dbReference>
<evidence type="ECO:0000256" key="7">
    <source>
        <dbReference type="ARBA" id="ARBA00022842"/>
    </source>
</evidence>
<feature type="binding site" evidence="9">
    <location>
        <position position="113"/>
    </location>
    <ligand>
        <name>Mg(2+)</name>
        <dbReference type="ChEBI" id="CHEBI:18420"/>
        <label>1</label>
    </ligand>
</feature>
<dbReference type="GO" id="GO:0006000">
    <property type="term" value="P:fructose metabolic process"/>
    <property type="evidence" value="ECO:0007669"/>
    <property type="project" value="TreeGrafter"/>
</dbReference>